<dbReference type="Proteomes" id="UP000244005">
    <property type="component" value="Unassembled WGS sequence"/>
</dbReference>
<sequence length="76" mass="8370">MNGSAFPHGSGFSQKLDIVGVTRGDSKFNVLRMAVPGKRNAPWVWGLASNHERSFRLFKCLPMDGGRSCNSSTSRR</sequence>
<dbReference type="EMBL" id="KZ772680">
    <property type="protein sequence ID" value="PTQ47527.1"/>
    <property type="molecule type" value="Genomic_DNA"/>
</dbReference>
<accession>A0A2R6XN53</accession>
<name>A0A2R6XN53_MARPO</name>
<gene>
    <name evidence="1" type="ORF">MARPO_0008s0268</name>
</gene>
<protein>
    <submittedName>
        <fullName evidence="1">Uncharacterized protein</fullName>
    </submittedName>
</protein>
<proteinExistence type="predicted"/>
<organism evidence="1 2">
    <name type="scientific">Marchantia polymorpha</name>
    <name type="common">Common liverwort</name>
    <name type="synonym">Marchantia aquatica</name>
    <dbReference type="NCBI Taxonomy" id="3197"/>
    <lineage>
        <taxon>Eukaryota</taxon>
        <taxon>Viridiplantae</taxon>
        <taxon>Streptophyta</taxon>
        <taxon>Embryophyta</taxon>
        <taxon>Marchantiophyta</taxon>
        <taxon>Marchantiopsida</taxon>
        <taxon>Marchantiidae</taxon>
        <taxon>Marchantiales</taxon>
        <taxon>Marchantiaceae</taxon>
        <taxon>Marchantia</taxon>
    </lineage>
</organism>
<keyword evidence="2" id="KW-1185">Reference proteome</keyword>
<reference evidence="2" key="1">
    <citation type="journal article" date="2017" name="Cell">
        <title>Insights into land plant evolution garnered from the Marchantia polymorpha genome.</title>
        <authorList>
            <person name="Bowman J.L."/>
            <person name="Kohchi T."/>
            <person name="Yamato K.T."/>
            <person name="Jenkins J."/>
            <person name="Shu S."/>
            <person name="Ishizaki K."/>
            <person name="Yamaoka S."/>
            <person name="Nishihama R."/>
            <person name="Nakamura Y."/>
            <person name="Berger F."/>
            <person name="Adam C."/>
            <person name="Aki S.S."/>
            <person name="Althoff F."/>
            <person name="Araki T."/>
            <person name="Arteaga-Vazquez M.A."/>
            <person name="Balasubrmanian S."/>
            <person name="Barry K."/>
            <person name="Bauer D."/>
            <person name="Boehm C.R."/>
            <person name="Briginshaw L."/>
            <person name="Caballero-Perez J."/>
            <person name="Catarino B."/>
            <person name="Chen F."/>
            <person name="Chiyoda S."/>
            <person name="Chovatia M."/>
            <person name="Davies K.M."/>
            <person name="Delmans M."/>
            <person name="Demura T."/>
            <person name="Dierschke T."/>
            <person name="Dolan L."/>
            <person name="Dorantes-Acosta A.E."/>
            <person name="Eklund D.M."/>
            <person name="Florent S.N."/>
            <person name="Flores-Sandoval E."/>
            <person name="Fujiyama A."/>
            <person name="Fukuzawa H."/>
            <person name="Galik B."/>
            <person name="Grimanelli D."/>
            <person name="Grimwood J."/>
            <person name="Grossniklaus U."/>
            <person name="Hamada T."/>
            <person name="Haseloff J."/>
            <person name="Hetherington A.J."/>
            <person name="Higo A."/>
            <person name="Hirakawa Y."/>
            <person name="Hundley H.N."/>
            <person name="Ikeda Y."/>
            <person name="Inoue K."/>
            <person name="Inoue S.I."/>
            <person name="Ishida S."/>
            <person name="Jia Q."/>
            <person name="Kakita M."/>
            <person name="Kanazawa T."/>
            <person name="Kawai Y."/>
            <person name="Kawashima T."/>
            <person name="Kennedy M."/>
            <person name="Kinose K."/>
            <person name="Kinoshita T."/>
            <person name="Kohara Y."/>
            <person name="Koide E."/>
            <person name="Komatsu K."/>
            <person name="Kopischke S."/>
            <person name="Kubo M."/>
            <person name="Kyozuka J."/>
            <person name="Lagercrantz U."/>
            <person name="Lin S.S."/>
            <person name="Lindquist E."/>
            <person name="Lipzen A.M."/>
            <person name="Lu C.W."/>
            <person name="De Luna E."/>
            <person name="Martienssen R.A."/>
            <person name="Minamino N."/>
            <person name="Mizutani M."/>
            <person name="Mizutani M."/>
            <person name="Mochizuki N."/>
            <person name="Monte I."/>
            <person name="Mosher R."/>
            <person name="Nagasaki H."/>
            <person name="Nakagami H."/>
            <person name="Naramoto S."/>
            <person name="Nishitani K."/>
            <person name="Ohtani M."/>
            <person name="Okamoto T."/>
            <person name="Okumura M."/>
            <person name="Phillips J."/>
            <person name="Pollak B."/>
            <person name="Reinders A."/>
            <person name="Rovekamp M."/>
            <person name="Sano R."/>
            <person name="Sawa S."/>
            <person name="Schmid M.W."/>
            <person name="Shirakawa M."/>
            <person name="Solano R."/>
            <person name="Spunde A."/>
            <person name="Suetsugu N."/>
            <person name="Sugano S."/>
            <person name="Sugiyama A."/>
            <person name="Sun R."/>
            <person name="Suzuki Y."/>
            <person name="Takenaka M."/>
            <person name="Takezawa D."/>
            <person name="Tomogane H."/>
            <person name="Tsuzuki M."/>
            <person name="Ueda T."/>
            <person name="Umeda M."/>
            <person name="Ward J.M."/>
            <person name="Watanabe Y."/>
            <person name="Yazaki K."/>
            <person name="Yokoyama R."/>
            <person name="Yoshitake Y."/>
            <person name="Yotsui I."/>
            <person name="Zachgo S."/>
            <person name="Schmutz J."/>
        </authorList>
    </citation>
    <scope>NUCLEOTIDE SEQUENCE [LARGE SCALE GENOMIC DNA]</scope>
    <source>
        <strain evidence="2">Tak-1</strain>
    </source>
</reference>
<evidence type="ECO:0000313" key="1">
    <source>
        <dbReference type="EMBL" id="PTQ47527.1"/>
    </source>
</evidence>
<dbReference type="AlphaFoldDB" id="A0A2R6XN53"/>
<evidence type="ECO:0000313" key="2">
    <source>
        <dbReference type="Proteomes" id="UP000244005"/>
    </source>
</evidence>